<proteinExistence type="inferred from homology"/>
<dbReference type="Gene3D" id="2.70.170.10">
    <property type="entry name" value="Neurotransmitter-gated ion-channel ligand-binding domain"/>
    <property type="match status" value="1"/>
</dbReference>
<dbReference type="OMA" id="CTVFIFG"/>
<keyword evidence="3" id="KW-1003">Cell membrane</keyword>
<dbReference type="InterPro" id="IPR006202">
    <property type="entry name" value="Neur_chan_lig-bd"/>
</dbReference>
<dbReference type="Proteomes" id="UP000008744">
    <property type="component" value="Unassembled WGS sequence"/>
</dbReference>
<evidence type="ECO:0000256" key="11">
    <source>
        <dbReference type="ARBA" id="ARBA00023303"/>
    </source>
</evidence>
<evidence type="ECO:0000256" key="15">
    <source>
        <dbReference type="ARBA" id="ARBA00082029"/>
    </source>
</evidence>
<dbReference type="InterPro" id="IPR006028">
    <property type="entry name" value="GABAA/Glycine_rcpt"/>
</dbReference>
<keyword evidence="10" id="KW-1071">Ligand-gated ion channel</keyword>
<dbReference type="CDD" id="cd19049">
    <property type="entry name" value="LGIC_TM_anion"/>
    <property type="match status" value="1"/>
</dbReference>
<dbReference type="InterPro" id="IPR018000">
    <property type="entry name" value="Neurotransmitter_ion_chnl_CS"/>
</dbReference>
<dbReference type="GO" id="GO:0004888">
    <property type="term" value="F:transmembrane signaling receptor activity"/>
    <property type="evidence" value="ECO:0007669"/>
    <property type="project" value="InterPro"/>
</dbReference>
<evidence type="ECO:0000256" key="13">
    <source>
        <dbReference type="ARBA" id="ARBA00061606"/>
    </source>
</evidence>
<dbReference type="CDD" id="cd18987">
    <property type="entry name" value="LGIC_ECD_anion"/>
    <property type="match status" value="1"/>
</dbReference>
<feature type="signal peptide" evidence="16">
    <location>
        <begin position="1"/>
        <end position="23"/>
    </location>
</feature>
<dbReference type="EMBL" id="CH479198">
    <property type="protein sequence ID" value="EDW27946.1"/>
    <property type="molecule type" value="Genomic_DNA"/>
</dbReference>
<dbReference type="SMR" id="B4GYS8"/>
<evidence type="ECO:0000256" key="4">
    <source>
        <dbReference type="ARBA" id="ARBA00022692"/>
    </source>
</evidence>
<dbReference type="GO" id="GO:0106219">
    <property type="term" value="F:zinc ion sensor activity"/>
    <property type="evidence" value="ECO:0007669"/>
    <property type="project" value="EnsemblMetazoa"/>
</dbReference>
<feature type="transmembrane region" description="Helical" evidence="16">
    <location>
        <begin position="303"/>
        <end position="327"/>
    </location>
</feature>
<dbReference type="InterPro" id="IPR038050">
    <property type="entry name" value="Neuro_actylchol_rec"/>
</dbReference>
<dbReference type="eggNOG" id="KOG3644">
    <property type="taxonomic scope" value="Eukaryota"/>
</dbReference>
<evidence type="ECO:0000259" key="18">
    <source>
        <dbReference type="Pfam" id="PF02932"/>
    </source>
</evidence>
<dbReference type="HOGENOM" id="CLU_010920_0_1_1"/>
<dbReference type="SUPFAM" id="SSF90112">
    <property type="entry name" value="Neurotransmitter-gated ion-channel transmembrane pore"/>
    <property type="match status" value="1"/>
</dbReference>
<keyword evidence="6 16" id="KW-1133">Transmembrane helix</keyword>
<evidence type="ECO:0000256" key="5">
    <source>
        <dbReference type="ARBA" id="ARBA00022729"/>
    </source>
</evidence>
<evidence type="ECO:0000256" key="12">
    <source>
        <dbReference type="ARBA" id="ARBA00051122"/>
    </source>
</evidence>
<dbReference type="Gene3D" id="1.20.58.390">
    <property type="entry name" value="Neurotransmitter-gated ion-channel transmembrane domain"/>
    <property type="match status" value="1"/>
</dbReference>
<evidence type="ECO:0000256" key="10">
    <source>
        <dbReference type="ARBA" id="ARBA00023286"/>
    </source>
</evidence>
<evidence type="ECO:0000256" key="14">
    <source>
        <dbReference type="ARBA" id="ARBA00073427"/>
    </source>
</evidence>
<dbReference type="PROSITE" id="PS00236">
    <property type="entry name" value="NEUROTR_ION_CHANNEL"/>
    <property type="match status" value="1"/>
</dbReference>
<dbReference type="InterPro" id="IPR006029">
    <property type="entry name" value="Neurotrans-gated_channel_TM"/>
</dbReference>
<comment type="catalytic activity">
    <reaction evidence="12">
        <text>chloride(in) = chloride(out)</text>
        <dbReference type="Rhea" id="RHEA:29823"/>
        <dbReference type="ChEBI" id="CHEBI:17996"/>
    </reaction>
    <physiologicalReaction direction="left-to-right" evidence="12">
        <dbReference type="Rhea" id="RHEA:29824"/>
    </physiologicalReaction>
</comment>
<dbReference type="SUPFAM" id="SSF63712">
    <property type="entry name" value="Nicotinic receptor ligand binding domain-like"/>
    <property type="match status" value="1"/>
</dbReference>
<keyword evidence="4 16" id="KW-0812">Transmembrane</keyword>
<feature type="transmembrane region" description="Helical" evidence="16">
    <location>
        <begin position="368"/>
        <end position="391"/>
    </location>
</feature>
<dbReference type="GO" id="GO:0043568">
    <property type="term" value="P:positive regulation of insulin-like growth factor receptor signaling pathway"/>
    <property type="evidence" value="ECO:0007669"/>
    <property type="project" value="EnsemblMetazoa"/>
</dbReference>
<keyword evidence="8 16" id="KW-0472">Membrane</keyword>
<evidence type="ECO:0000256" key="16">
    <source>
        <dbReference type="RuleBase" id="RU000687"/>
    </source>
</evidence>
<dbReference type="KEGG" id="dpe:6598856"/>
<dbReference type="PRINTS" id="PR00253">
    <property type="entry name" value="GABAARECEPTR"/>
</dbReference>
<keyword evidence="5 16" id="KW-0732">Signal</keyword>
<dbReference type="GO" id="GO:1902495">
    <property type="term" value="C:transmembrane transporter complex"/>
    <property type="evidence" value="ECO:0007669"/>
    <property type="project" value="EnsemblMetazoa"/>
</dbReference>
<dbReference type="OrthoDB" id="3176171at2759"/>
<dbReference type="GO" id="GO:0098794">
    <property type="term" value="C:postsynapse"/>
    <property type="evidence" value="ECO:0007669"/>
    <property type="project" value="GOC"/>
</dbReference>
<dbReference type="AlphaFoldDB" id="B4GYS8"/>
<gene>
    <name evidence="19" type="primary">Dper\GL27242</name>
    <name evidence="19" type="ORF">Dper_GL27242</name>
</gene>
<dbReference type="GO" id="GO:0005231">
    <property type="term" value="F:excitatory extracellular ligand-gated monoatomic ion channel activity"/>
    <property type="evidence" value="ECO:0007669"/>
    <property type="project" value="EnsemblMetazoa"/>
</dbReference>
<dbReference type="GO" id="GO:0061797">
    <property type="term" value="F:pH-gated chloride channel activity"/>
    <property type="evidence" value="ECO:0007669"/>
    <property type="project" value="EnsemblMetazoa"/>
</dbReference>
<feature type="domain" description="Neurotransmitter-gated ion-channel transmembrane" evidence="18">
    <location>
        <begin position="312"/>
        <end position="525"/>
    </location>
</feature>
<comment type="similarity">
    <text evidence="13 16">Belongs to the ligand-gated ion channel (TC 1.A.9) family.</text>
</comment>
<name>B4GYS8_DROPE</name>
<dbReference type="PhylomeDB" id="B4GYS8"/>
<feature type="domain" description="Neurotransmitter-gated ion-channel ligand-binding" evidence="17">
    <location>
        <begin position="79"/>
        <end position="302"/>
    </location>
</feature>
<dbReference type="GO" id="GO:0031902">
    <property type="term" value="C:late endosome membrane"/>
    <property type="evidence" value="ECO:0007669"/>
    <property type="project" value="EnsemblMetazoa"/>
</dbReference>
<evidence type="ECO:0000256" key="6">
    <source>
        <dbReference type="ARBA" id="ARBA00022989"/>
    </source>
</evidence>
<dbReference type="GO" id="GO:0071294">
    <property type="term" value="P:cellular response to zinc ion"/>
    <property type="evidence" value="ECO:0007669"/>
    <property type="project" value="EnsemblMetazoa"/>
</dbReference>
<evidence type="ECO:0000313" key="20">
    <source>
        <dbReference type="Proteomes" id="UP000008744"/>
    </source>
</evidence>
<dbReference type="InterPro" id="IPR036719">
    <property type="entry name" value="Neuro-gated_channel_TM_sf"/>
</dbReference>
<dbReference type="InterPro" id="IPR006201">
    <property type="entry name" value="Neur_channel"/>
</dbReference>
<dbReference type="GO" id="GO:2001151">
    <property type="term" value="P:regulation of renal water transport"/>
    <property type="evidence" value="ECO:0007669"/>
    <property type="project" value="EnsemblMetazoa"/>
</dbReference>
<feature type="transmembrane region" description="Helical" evidence="16">
    <location>
        <begin position="334"/>
        <end position="353"/>
    </location>
</feature>
<feature type="chain" id="PRO_5022260636" description="pH-sensitive chloride channel 2" evidence="16">
    <location>
        <begin position="24"/>
        <end position="531"/>
    </location>
</feature>
<dbReference type="PRINTS" id="PR00252">
    <property type="entry name" value="NRIONCHANNEL"/>
</dbReference>
<dbReference type="PANTHER" id="PTHR18945">
    <property type="entry name" value="NEUROTRANSMITTER GATED ION CHANNEL"/>
    <property type="match status" value="1"/>
</dbReference>
<evidence type="ECO:0000256" key="3">
    <source>
        <dbReference type="ARBA" id="ARBA00022475"/>
    </source>
</evidence>
<keyword evidence="7 16" id="KW-0406">Ion transport</keyword>
<evidence type="ECO:0000259" key="17">
    <source>
        <dbReference type="Pfam" id="PF02931"/>
    </source>
</evidence>
<sequence length="531" mass="59828">MTQRKVDILVSLGLICWLRLATASALDLSHLQMNLAGNGSIMLASSSSPDAYNITVNLTESPSLITCPSLSNADSLTQTELIARLTDSCRYDRLEPPTTLSDSGDSDPVDVYARFYIYVLKNLDSSDLQFMVQGLLQFRYVDPRLAFTNYAPSRKQPVMGQAILRQSLWVPHIFLANEQSSTVLGTNEKDMLTTIYPDGTVLISTRIQATLYCWMNFQKFPFDEQKCTTILESWMYNTSVLQLHWEVTNPVSFDSQLQLTEYNLIGSLYNESIVVSDEISMSHGALEGNYSTLSFTVLLTREVGYYVIDYFLPSIMIVTISWVTFWLQADQTPARTTLGCTTLLSFITLSLSQENNLSKVSYVTMSEVWFLVCTIFIFGSLVEFAFVNTIWRRNNNLELKKRTTKYIVKSTFVPNLKRNRRGYNRSQSTMSTTSLDKGCGANNTVITIETPIIIGNGGLSRENSSVSLAESEMGSASTANLTDSEKEKPAQTFATMTPKEVSLWIDRKMRFVFPLAFILFNALFWTLVYCL</sequence>
<protein>
    <recommendedName>
        <fullName evidence="14">pH-sensitive chloride channel 2</fullName>
    </recommendedName>
    <alternativeName>
        <fullName evidence="15">Ligand-gated chloride channel protein hodor</fullName>
    </alternativeName>
</protein>
<keyword evidence="2 16" id="KW-0813">Transport</keyword>
<evidence type="ECO:0000256" key="2">
    <source>
        <dbReference type="ARBA" id="ARBA00022448"/>
    </source>
</evidence>
<keyword evidence="11 16" id="KW-0407">Ion channel</keyword>
<accession>B4GYS8</accession>
<evidence type="ECO:0000313" key="19">
    <source>
        <dbReference type="EMBL" id="EDW27946.1"/>
    </source>
</evidence>
<comment type="subcellular location">
    <subcellularLocation>
        <location evidence="1">Cell membrane</location>
        <topology evidence="1">Multi-pass membrane protein</topology>
    </subcellularLocation>
</comment>
<dbReference type="Pfam" id="PF02931">
    <property type="entry name" value="Neur_chan_LBD"/>
    <property type="match status" value="1"/>
</dbReference>
<keyword evidence="9" id="KW-0325">Glycoprotein</keyword>
<dbReference type="GO" id="GO:1904263">
    <property type="term" value="P:positive regulation of TORC1 signaling"/>
    <property type="evidence" value="ECO:0007669"/>
    <property type="project" value="EnsemblMetazoa"/>
</dbReference>
<dbReference type="InterPro" id="IPR036734">
    <property type="entry name" value="Neur_chan_lig-bd_sf"/>
</dbReference>
<evidence type="ECO:0000256" key="1">
    <source>
        <dbReference type="ARBA" id="ARBA00004651"/>
    </source>
</evidence>
<dbReference type="FunFam" id="2.70.170.10:FF:000042">
    <property type="entry name" value="Blast:Glycine receptor subunit alpha-3"/>
    <property type="match status" value="1"/>
</dbReference>
<dbReference type="Pfam" id="PF02932">
    <property type="entry name" value="Neur_chan_memb"/>
    <property type="match status" value="1"/>
</dbReference>
<evidence type="ECO:0000256" key="7">
    <source>
        <dbReference type="ARBA" id="ARBA00023065"/>
    </source>
</evidence>
<keyword evidence="20" id="KW-1185">Reference proteome</keyword>
<reference evidence="19 20" key="1">
    <citation type="journal article" date="2007" name="Nature">
        <title>Evolution of genes and genomes on the Drosophila phylogeny.</title>
        <authorList>
            <consortium name="Drosophila 12 Genomes Consortium"/>
            <person name="Clark A.G."/>
            <person name="Eisen M.B."/>
            <person name="Smith D.R."/>
            <person name="Bergman C.M."/>
            <person name="Oliver B."/>
            <person name="Markow T.A."/>
            <person name="Kaufman T.C."/>
            <person name="Kellis M."/>
            <person name="Gelbart W."/>
            <person name="Iyer V.N."/>
            <person name="Pollard D.A."/>
            <person name="Sackton T.B."/>
            <person name="Larracuente A.M."/>
            <person name="Singh N.D."/>
            <person name="Abad J.P."/>
            <person name="Abt D.N."/>
            <person name="Adryan B."/>
            <person name="Aguade M."/>
            <person name="Akashi H."/>
            <person name="Anderson W.W."/>
            <person name="Aquadro C.F."/>
            <person name="Ardell D.H."/>
            <person name="Arguello R."/>
            <person name="Artieri C.G."/>
            <person name="Barbash D.A."/>
            <person name="Barker D."/>
            <person name="Barsanti P."/>
            <person name="Batterham P."/>
            <person name="Batzoglou S."/>
            <person name="Begun D."/>
            <person name="Bhutkar A."/>
            <person name="Blanco E."/>
            <person name="Bosak S.A."/>
            <person name="Bradley R.K."/>
            <person name="Brand A.D."/>
            <person name="Brent M.R."/>
            <person name="Brooks A.N."/>
            <person name="Brown R.H."/>
            <person name="Butlin R.K."/>
            <person name="Caggese C."/>
            <person name="Calvi B.R."/>
            <person name="Bernardo de Carvalho A."/>
            <person name="Caspi A."/>
            <person name="Castrezana S."/>
            <person name="Celniker S.E."/>
            <person name="Chang J.L."/>
            <person name="Chapple C."/>
            <person name="Chatterji S."/>
            <person name="Chinwalla A."/>
            <person name="Civetta A."/>
            <person name="Clifton S.W."/>
            <person name="Comeron J.M."/>
            <person name="Costello J.C."/>
            <person name="Coyne J.A."/>
            <person name="Daub J."/>
            <person name="David R.G."/>
            <person name="Delcher A.L."/>
            <person name="Delehaunty K."/>
            <person name="Do C.B."/>
            <person name="Ebling H."/>
            <person name="Edwards K."/>
            <person name="Eickbush T."/>
            <person name="Evans J.D."/>
            <person name="Filipski A."/>
            <person name="Findeiss S."/>
            <person name="Freyhult E."/>
            <person name="Fulton L."/>
            <person name="Fulton R."/>
            <person name="Garcia A.C."/>
            <person name="Gardiner A."/>
            <person name="Garfield D.A."/>
            <person name="Garvin B.E."/>
            <person name="Gibson G."/>
            <person name="Gilbert D."/>
            <person name="Gnerre S."/>
            <person name="Godfrey J."/>
            <person name="Good R."/>
            <person name="Gotea V."/>
            <person name="Gravely B."/>
            <person name="Greenberg A.J."/>
            <person name="Griffiths-Jones S."/>
            <person name="Gross S."/>
            <person name="Guigo R."/>
            <person name="Gustafson E.A."/>
            <person name="Haerty W."/>
            <person name="Hahn M.W."/>
            <person name="Halligan D.L."/>
            <person name="Halpern A.L."/>
            <person name="Halter G.M."/>
            <person name="Han M.V."/>
            <person name="Heger A."/>
            <person name="Hillier L."/>
            <person name="Hinrichs A.S."/>
            <person name="Holmes I."/>
            <person name="Hoskins R.A."/>
            <person name="Hubisz M.J."/>
            <person name="Hultmark D."/>
            <person name="Huntley M.A."/>
            <person name="Jaffe D.B."/>
            <person name="Jagadeeshan S."/>
            <person name="Jeck W.R."/>
            <person name="Johnson J."/>
            <person name="Jones C.D."/>
            <person name="Jordan W.C."/>
            <person name="Karpen G.H."/>
            <person name="Kataoka E."/>
            <person name="Keightley P.D."/>
            <person name="Kheradpour P."/>
            <person name="Kirkness E.F."/>
            <person name="Koerich L.B."/>
            <person name="Kristiansen K."/>
            <person name="Kudrna D."/>
            <person name="Kulathinal R.J."/>
            <person name="Kumar S."/>
            <person name="Kwok R."/>
            <person name="Lander E."/>
            <person name="Langley C.H."/>
            <person name="Lapoint R."/>
            <person name="Lazzaro B.P."/>
            <person name="Lee S.J."/>
            <person name="Levesque L."/>
            <person name="Li R."/>
            <person name="Lin C.F."/>
            <person name="Lin M.F."/>
            <person name="Lindblad-Toh K."/>
            <person name="Llopart A."/>
            <person name="Long M."/>
            <person name="Low L."/>
            <person name="Lozovsky E."/>
            <person name="Lu J."/>
            <person name="Luo M."/>
            <person name="Machado C.A."/>
            <person name="Makalowski W."/>
            <person name="Marzo M."/>
            <person name="Matsuda M."/>
            <person name="Matzkin L."/>
            <person name="McAllister B."/>
            <person name="McBride C.S."/>
            <person name="McKernan B."/>
            <person name="McKernan K."/>
            <person name="Mendez-Lago M."/>
            <person name="Minx P."/>
            <person name="Mollenhauer M.U."/>
            <person name="Montooth K."/>
            <person name="Mount S.M."/>
            <person name="Mu X."/>
            <person name="Myers E."/>
            <person name="Negre B."/>
            <person name="Newfeld S."/>
            <person name="Nielsen R."/>
            <person name="Noor M.A."/>
            <person name="O'Grady P."/>
            <person name="Pachter L."/>
            <person name="Papaceit M."/>
            <person name="Parisi M.J."/>
            <person name="Parisi M."/>
            <person name="Parts L."/>
            <person name="Pedersen J.S."/>
            <person name="Pesole G."/>
            <person name="Phillippy A.M."/>
            <person name="Ponting C.P."/>
            <person name="Pop M."/>
            <person name="Porcelli D."/>
            <person name="Powell J.R."/>
            <person name="Prohaska S."/>
            <person name="Pruitt K."/>
            <person name="Puig M."/>
            <person name="Quesneville H."/>
            <person name="Ram K.R."/>
            <person name="Rand D."/>
            <person name="Rasmussen M.D."/>
            <person name="Reed L.K."/>
            <person name="Reenan R."/>
            <person name="Reily A."/>
            <person name="Remington K.A."/>
            <person name="Rieger T.T."/>
            <person name="Ritchie M.G."/>
            <person name="Robin C."/>
            <person name="Rogers Y.H."/>
            <person name="Rohde C."/>
            <person name="Rozas J."/>
            <person name="Rubenfield M.J."/>
            <person name="Ruiz A."/>
            <person name="Russo S."/>
            <person name="Salzberg S.L."/>
            <person name="Sanchez-Gracia A."/>
            <person name="Saranga D.J."/>
            <person name="Sato H."/>
            <person name="Schaeffer S.W."/>
            <person name="Schatz M.C."/>
            <person name="Schlenke T."/>
            <person name="Schwartz R."/>
            <person name="Segarra C."/>
            <person name="Singh R.S."/>
            <person name="Sirot L."/>
            <person name="Sirota M."/>
            <person name="Sisneros N.B."/>
            <person name="Smith C.D."/>
            <person name="Smith T.F."/>
            <person name="Spieth J."/>
            <person name="Stage D.E."/>
            <person name="Stark A."/>
            <person name="Stephan W."/>
            <person name="Strausberg R.L."/>
            <person name="Strempel S."/>
            <person name="Sturgill D."/>
            <person name="Sutton G."/>
            <person name="Sutton G.G."/>
            <person name="Tao W."/>
            <person name="Teichmann S."/>
            <person name="Tobari Y.N."/>
            <person name="Tomimura Y."/>
            <person name="Tsolas J.M."/>
            <person name="Valente V.L."/>
            <person name="Venter E."/>
            <person name="Venter J.C."/>
            <person name="Vicario S."/>
            <person name="Vieira F.G."/>
            <person name="Vilella A.J."/>
            <person name="Villasante A."/>
            <person name="Walenz B."/>
            <person name="Wang J."/>
            <person name="Wasserman M."/>
            <person name="Watts T."/>
            <person name="Wilson D."/>
            <person name="Wilson R.K."/>
            <person name="Wing R.A."/>
            <person name="Wolfner M.F."/>
            <person name="Wong A."/>
            <person name="Wong G.K."/>
            <person name="Wu C.I."/>
            <person name="Wu G."/>
            <person name="Yamamoto D."/>
            <person name="Yang H.P."/>
            <person name="Yang S.P."/>
            <person name="Yorke J.A."/>
            <person name="Yoshida K."/>
            <person name="Zdobnov E."/>
            <person name="Zhang P."/>
            <person name="Zhang Y."/>
            <person name="Zimin A.V."/>
            <person name="Baldwin J."/>
            <person name="Abdouelleil A."/>
            <person name="Abdulkadir J."/>
            <person name="Abebe A."/>
            <person name="Abera B."/>
            <person name="Abreu J."/>
            <person name="Acer S.C."/>
            <person name="Aftuck L."/>
            <person name="Alexander A."/>
            <person name="An P."/>
            <person name="Anderson E."/>
            <person name="Anderson S."/>
            <person name="Arachi H."/>
            <person name="Azer M."/>
            <person name="Bachantsang P."/>
            <person name="Barry A."/>
            <person name="Bayul T."/>
            <person name="Berlin A."/>
            <person name="Bessette D."/>
            <person name="Bloom T."/>
            <person name="Blye J."/>
            <person name="Boguslavskiy L."/>
            <person name="Bonnet C."/>
            <person name="Boukhgalter B."/>
            <person name="Bourzgui I."/>
            <person name="Brown A."/>
            <person name="Cahill P."/>
            <person name="Channer S."/>
            <person name="Cheshatsang Y."/>
            <person name="Chuda L."/>
            <person name="Citroen M."/>
            <person name="Collymore A."/>
            <person name="Cooke P."/>
            <person name="Costello M."/>
            <person name="D'Aco K."/>
            <person name="Daza R."/>
            <person name="De Haan G."/>
            <person name="DeGray S."/>
            <person name="DeMaso C."/>
            <person name="Dhargay N."/>
            <person name="Dooley K."/>
            <person name="Dooley E."/>
            <person name="Doricent M."/>
            <person name="Dorje P."/>
            <person name="Dorjee K."/>
            <person name="Dupes A."/>
            <person name="Elong R."/>
            <person name="Falk J."/>
            <person name="Farina A."/>
            <person name="Faro S."/>
            <person name="Ferguson D."/>
            <person name="Fisher S."/>
            <person name="Foley C.D."/>
            <person name="Franke A."/>
            <person name="Friedrich D."/>
            <person name="Gadbois L."/>
            <person name="Gearin G."/>
            <person name="Gearin C.R."/>
            <person name="Giannoukos G."/>
            <person name="Goode T."/>
            <person name="Graham J."/>
            <person name="Grandbois E."/>
            <person name="Grewal S."/>
            <person name="Gyaltsen K."/>
            <person name="Hafez N."/>
            <person name="Hagos B."/>
            <person name="Hall J."/>
            <person name="Henson C."/>
            <person name="Hollinger A."/>
            <person name="Honan T."/>
            <person name="Huard M.D."/>
            <person name="Hughes L."/>
            <person name="Hurhula B."/>
            <person name="Husby M.E."/>
            <person name="Kamat A."/>
            <person name="Kanga B."/>
            <person name="Kashin S."/>
            <person name="Khazanovich D."/>
            <person name="Kisner P."/>
            <person name="Lance K."/>
            <person name="Lara M."/>
            <person name="Lee W."/>
            <person name="Lennon N."/>
            <person name="Letendre F."/>
            <person name="LeVine R."/>
            <person name="Lipovsky A."/>
            <person name="Liu X."/>
            <person name="Liu J."/>
            <person name="Liu S."/>
            <person name="Lokyitsang T."/>
            <person name="Lokyitsang Y."/>
            <person name="Lubonja R."/>
            <person name="Lui A."/>
            <person name="MacDonald P."/>
            <person name="Magnisalis V."/>
            <person name="Maru K."/>
            <person name="Matthews C."/>
            <person name="McCusker W."/>
            <person name="McDonough S."/>
            <person name="Mehta T."/>
            <person name="Meldrim J."/>
            <person name="Meneus L."/>
            <person name="Mihai O."/>
            <person name="Mihalev A."/>
            <person name="Mihova T."/>
            <person name="Mittelman R."/>
            <person name="Mlenga V."/>
            <person name="Montmayeur A."/>
            <person name="Mulrain L."/>
            <person name="Navidi A."/>
            <person name="Naylor J."/>
            <person name="Negash T."/>
            <person name="Nguyen T."/>
            <person name="Nguyen N."/>
            <person name="Nicol R."/>
            <person name="Norbu C."/>
            <person name="Norbu N."/>
            <person name="Novod N."/>
            <person name="O'Neill B."/>
            <person name="Osman S."/>
            <person name="Markiewicz E."/>
            <person name="Oyono O.L."/>
            <person name="Patti C."/>
            <person name="Phunkhang P."/>
            <person name="Pierre F."/>
            <person name="Priest M."/>
            <person name="Raghuraman S."/>
            <person name="Rege F."/>
            <person name="Reyes R."/>
            <person name="Rise C."/>
            <person name="Rogov P."/>
            <person name="Ross K."/>
            <person name="Ryan E."/>
            <person name="Settipalli S."/>
            <person name="Shea T."/>
            <person name="Sherpa N."/>
            <person name="Shi L."/>
            <person name="Shih D."/>
            <person name="Sparrow T."/>
            <person name="Spaulding J."/>
            <person name="Stalker J."/>
            <person name="Stange-Thomann N."/>
            <person name="Stavropoulos S."/>
            <person name="Stone C."/>
            <person name="Strader C."/>
            <person name="Tesfaye S."/>
            <person name="Thomson T."/>
            <person name="Thoulutsang Y."/>
            <person name="Thoulutsang D."/>
            <person name="Topham K."/>
            <person name="Topping I."/>
            <person name="Tsamla T."/>
            <person name="Vassiliev H."/>
            <person name="Vo A."/>
            <person name="Wangchuk T."/>
            <person name="Wangdi T."/>
            <person name="Weiand M."/>
            <person name="Wilkinson J."/>
            <person name="Wilson A."/>
            <person name="Yadav S."/>
            <person name="Young G."/>
            <person name="Yu Q."/>
            <person name="Zembek L."/>
            <person name="Zhong D."/>
            <person name="Zimmer A."/>
            <person name="Zwirko Z."/>
            <person name="Jaffe D.B."/>
            <person name="Alvarez P."/>
            <person name="Brockman W."/>
            <person name="Butler J."/>
            <person name="Chin C."/>
            <person name="Gnerre S."/>
            <person name="Grabherr M."/>
            <person name="Kleber M."/>
            <person name="Mauceli E."/>
            <person name="MacCallum I."/>
        </authorList>
    </citation>
    <scope>NUCLEOTIDE SEQUENCE [LARGE SCALE GENOMIC DNA]</scope>
    <source>
        <strain evidence="20">MSH-3 / Tucson 14011-0111.49</strain>
    </source>
</reference>
<feature type="transmembrane region" description="Helical" evidence="16">
    <location>
        <begin position="511"/>
        <end position="529"/>
    </location>
</feature>
<evidence type="ECO:0000256" key="9">
    <source>
        <dbReference type="ARBA" id="ARBA00023180"/>
    </source>
</evidence>
<dbReference type="GO" id="GO:0005765">
    <property type="term" value="C:lysosomal membrane"/>
    <property type="evidence" value="ECO:0007669"/>
    <property type="project" value="EnsemblMetazoa"/>
</dbReference>
<evidence type="ECO:0000256" key="8">
    <source>
        <dbReference type="ARBA" id="ARBA00023136"/>
    </source>
</evidence>
<organism evidence="20">
    <name type="scientific">Drosophila persimilis</name>
    <name type="common">Fruit fly</name>
    <dbReference type="NCBI Taxonomy" id="7234"/>
    <lineage>
        <taxon>Eukaryota</taxon>
        <taxon>Metazoa</taxon>
        <taxon>Ecdysozoa</taxon>
        <taxon>Arthropoda</taxon>
        <taxon>Hexapoda</taxon>
        <taxon>Insecta</taxon>
        <taxon>Pterygota</taxon>
        <taxon>Neoptera</taxon>
        <taxon>Endopterygota</taxon>
        <taxon>Diptera</taxon>
        <taxon>Brachycera</taxon>
        <taxon>Muscomorpha</taxon>
        <taxon>Ephydroidea</taxon>
        <taxon>Drosophilidae</taxon>
        <taxon>Drosophila</taxon>
        <taxon>Sophophora</taxon>
    </lineage>
</organism>
<dbReference type="GO" id="GO:0031526">
    <property type="term" value="C:brush border membrane"/>
    <property type="evidence" value="ECO:0007669"/>
    <property type="project" value="EnsemblMetazoa"/>
</dbReference>